<gene>
    <name evidence="1" type="ORF">PAXRUDRAFT_832125</name>
</gene>
<dbReference type="EMBL" id="KN825605">
    <property type="protein sequence ID" value="KIK82890.1"/>
    <property type="molecule type" value="Genomic_DNA"/>
</dbReference>
<proteinExistence type="predicted"/>
<dbReference type="Proteomes" id="UP000054538">
    <property type="component" value="Unassembled WGS sequence"/>
</dbReference>
<dbReference type="InParanoid" id="A0A0D0DSB8"/>
<name>A0A0D0DSB8_9AGAM</name>
<reference evidence="2" key="2">
    <citation type="submission" date="2015-01" db="EMBL/GenBank/DDBJ databases">
        <title>Evolutionary Origins and Diversification of the Mycorrhizal Mutualists.</title>
        <authorList>
            <consortium name="DOE Joint Genome Institute"/>
            <consortium name="Mycorrhizal Genomics Consortium"/>
            <person name="Kohler A."/>
            <person name="Kuo A."/>
            <person name="Nagy L.G."/>
            <person name="Floudas D."/>
            <person name="Copeland A."/>
            <person name="Barry K.W."/>
            <person name="Cichocki N."/>
            <person name="Veneault-Fourrey C."/>
            <person name="LaButti K."/>
            <person name="Lindquist E.A."/>
            <person name="Lipzen A."/>
            <person name="Lundell T."/>
            <person name="Morin E."/>
            <person name="Murat C."/>
            <person name="Riley R."/>
            <person name="Ohm R."/>
            <person name="Sun H."/>
            <person name="Tunlid A."/>
            <person name="Henrissat B."/>
            <person name="Grigoriev I.V."/>
            <person name="Hibbett D.S."/>
            <person name="Martin F."/>
        </authorList>
    </citation>
    <scope>NUCLEOTIDE SEQUENCE [LARGE SCALE GENOMIC DNA]</scope>
    <source>
        <strain evidence="2">Ve08.2h10</strain>
    </source>
</reference>
<evidence type="ECO:0000313" key="2">
    <source>
        <dbReference type="Proteomes" id="UP000054538"/>
    </source>
</evidence>
<feature type="non-terminal residue" evidence="1">
    <location>
        <position position="78"/>
    </location>
</feature>
<reference evidence="1 2" key="1">
    <citation type="submission" date="2014-04" db="EMBL/GenBank/DDBJ databases">
        <authorList>
            <consortium name="DOE Joint Genome Institute"/>
            <person name="Kuo A."/>
            <person name="Kohler A."/>
            <person name="Jargeat P."/>
            <person name="Nagy L.G."/>
            <person name="Floudas D."/>
            <person name="Copeland A."/>
            <person name="Barry K.W."/>
            <person name="Cichocki N."/>
            <person name="Veneault-Fourrey C."/>
            <person name="LaButti K."/>
            <person name="Lindquist E.A."/>
            <person name="Lipzen A."/>
            <person name="Lundell T."/>
            <person name="Morin E."/>
            <person name="Murat C."/>
            <person name="Sun H."/>
            <person name="Tunlid A."/>
            <person name="Henrissat B."/>
            <person name="Grigoriev I.V."/>
            <person name="Hibbett D.S."/>
            <person name="Martin F."/>
            <person name="Nordberg H.P."/>
            <person name="Cantor M.N."/>
            <person name="Hua S.X."/>
        </authorList>
    </citation>
    <scope>NUCLEOTIDE SEQUENCE [LARGE SCALE GENOMIC DNA]</scope>
    <source>
        <strain evidence="1 2">Ve08.2h10</strain>
    </source>
</reference>
<protein>
    <submittedName>
        <fullName evidence="1">Uncharacterized protein</fullName>
    </submittedName>
</protein>
<keyword evidence="2" id="KW-1185">Reference proteome</keyword>
<evidence type="ECO:0000313" key="1">
    <source>
        <dbReference type="EMBL" id="KIK82890.1"/>
    </source>
</evidence>
<sequence>QSRLGQPQTAHVHAYLAQKCVSNVAESKRSFKNMSPLRPRQREGKSCPCCPGQLSATQIQKQDCNAYKPGCSAHPHYH</sequence>
<accession>A0A0D0DSB8</accession>
<dbReference type="HOGENOM" id="CLU_2628628_0_0_1"/>
<organism evidence="1 2">
    <name type="scientific">Paxillus rubicundulus Ve08.2h10</name>
    <dbReference type="NCBI Taxonomy" id="930991"/>
    <lineage>
        <taxon>Eukaryota</taxon>
        <taxon>Fungi</taxon>
        <taxon>Dikarya</taxon>
        <taxon>Basidiomycota</taxon>
        <taxon>Agaricomycotina</taxon>
        <taxon>Agaricomycetes</taxon>
        <taxon>Agaricomycetidae</taxon>
        <taxon>Boletales</taxon>
        <taxon>Paxilineae</taxon>
        <taxon>Paxillaceae</taxon>
        <taxon>Paxillus</taxon>
    </lineage>
</organism>
<dbReference type="AlphaFoldDB" id="A0A0D0DSB8"/>
<feature type="non-terminal residue" evidence="1">
    <location>
        <position position="1"/>
    </location>
</feature>